<evidence type="ECO:0000256" key="6">
    <source>
        <dbReference type="ARBA" id="ARBA00022840"/>
    </source>
</evidence>
<evidence type="ECO:0000256" key="8">
    <source>
        <dbReference type="ARBA" id="ARBA00022962"/>
    </source>
</evidence>
<dbReference type="GO" id="GO:0044210">
    <property type="term" value="P:'de novo' CTP biosynthetic process"/>
    <property type="evidence" value="ECO:0007669"/>
    <property type="project" value="UniProtKB-UniRule"/>
</dbReference>
<feature type="domain" description="CTP synthase N-terminal" evidence="13">
    <location>
        <begin position="23"/>
        <end position="291"/>
    </location>
</feature>
<feature type="region of interest" description="Amidoligase domain" evidence="11">
    <location>
        <begin position="1"/>
        <end position="291"/>
    </location>
</feature>
<dbReference type="EC" id="6.3.4.2" evidence="11"/>
<feature type="binding site" evidence="11">
    <location>
        <position position="33"/>
    </location>
    <ligand>
        <name>UTP</name>
        <dbReference type="ChEBI" id="CHEBI:46398"/>
    </ligand>
</feature>
<dbReference type="AlphaFoldDB" id="A0A2W5K5J5"/>
<dbReference type="FunFam" id="3.40.50.880:FF:000002">
    <property type="entry name" value="CTP synthase"/>
    <property type="match status" value="1"/>
</dbReference>
<feature type="binding site" evidence="11">
    <location>
        <position position="248"/>
    </location>
    <ligand>
        <name>CTP</name>
        <dbReference type="ChEBI" id="CHEBI:37563"/>
        <note>allosteric inhibitor</note>
    </ligand>
</feature>
<dbReference type="NCBIfam" id="TIGR00337">
    <property type="entry name" value="PyrG"/>
    <property type="match status" value="1"/>
</dbReference>
<accession>A0A2W5K5J5</accession>
<feature type="binding site" evidence="11">
    <location>
        <begin position="212"/>
        <end position="217"/>
    </location>
    <ligand>
        <name>CTP</name>
        <dbReference type="ChEBI" id="CHEBI:37563"/>
        <note>allosteric inhibitor</note>
    </ligand>
</feature>
<dbReference type="SUPFAM" id="SSF52540">
    <property type="entry name" value="P-loop containing nucleoside triphosphate hydrolases"/>
    <property type="match status" value="1"/>
</dbReference>
<feature type="binding site" evidence="11">
    <location>
        <position position="429"/>
    </location>
    <ligand>
        <name>L-glutamine</name>
        <dbReference type="ChEBI" id="CHEBI:58359"/>
    </ligand>
</feature>
<feature type="binding site" evidence="11">
    <location>
        <position position="379"/>
    </location>
    <ligand>
        <name>L-glutamine</name>
        <dbReference type="ChEBI" id="CHEBI:58359"/>
    </ligand>
</feature>
<dbReference type="Gene3D" id="3.40.50.880">
    <property type="match status" value="1"/>
</dbReference>
<dbReference type="CDD" id="cd01746">
    <property type="entry name" value="GATase1_CTP_Synthase"/>
    <property type="match status" value="1"/>
</dbReference>
<feature type="active site" evidence="11">
    <location>
        <position position="537"/>
    </location>
</feature>
<dbReference type="SUPFAM" id="SSF52317">
    <property type="entry name" value="Class I glutamine amidotransferase-like"/>
    <property type="match status" value="1"/>
</dbReference>
<dbReference type="HAMAP" id="MF_01227">
    <property type="entry name" value="PyrG"/>
    <property type="match status" value="1"/>
</dbReference>
<feature type="binding site" evidence="11">
    <location>
        <begin position="34"/>
        <end position="39"/>
    </location>
    <ligand>
        <name>ATP</name>
        <dbReference type="ChEBI" id="CHEBI:30616"/>
    </ligand>
</feature>
<feature type="binding site" evidence="11">
    <location>
        <position position="266"/>
    </location>
    <ligand>
        <name>ATP</name>
        <dbReference type="ChEBI" id="CHEBI:30616"/>
    </ligand>
</feature>
<comment type="caution">
    <text evidence="11">Lacks conserved residue(s) required for the propagation of feature annotation.</text>
</comment>
<feature type="active site" evidence="11">
    <location>
        <position position="539"/>
    </location>
</feature>
<evidence type="ECO:0000313" key="14">
    <source>
        <dbReference type="EMBL" id="PZP90006.1"/>
    </source>
</evidence>
<dbReference type="InterPro" id="IPR004468">
    <property type="entry name" value="CTP_synthase"/>
</dbReference>
<dbReference type="GO" id="GO:0042802">
    <property type="term" value="F:identical protein binding"/>
    <property type="evidence" value="ECO:0007669"/>
    <property type="project" value="TreeGrafter"/>
</dbReference>
<dbReference type="InterPro" id="IPR033828">
    <property type="entry name" value="GATase1_CTP_Synthase"/>
</dbReference>
<comment type="catalytic activity">
    <reaction evidence="10 11">
        <text>UTP + L-glutamine + ATP + H2O = CTP + L-glutamate + ADP + phosphate + 2 H(+)</text>
        <dbReference type="Rhea" id="RHEA:26426"/>
        <dbReference type="ChEBI" id="CHEBI:15377"/>
        <dbReference type="ChEBI" id="CHEBI:15378"/>
        <dbReference type="ChEBI" id="CHEBI:29985"/>
        <dbReference type="ChEBI" id="CHEBI:30616"/>
        <dbReference type="ChEBI" id="CHEBI:37563"/>
        <dbReference type="ChEBI" id="CHEBI:43474"/>
        <dbReference type="ChEBI" id="CHEBI:46398"/>
        <dbReference type="ChEBI" id="CHEBI:58359"/>
        <dbReference type="ChEBI" id="CHEBI:456216"/>
        <dbReference type="EC" id="6.3.4.2"/>
    </reaction>
</comment>
<comment type="pathway">
    <text evidence="1 11">Pyrimidine metabolism; CTP biosynthesis via de novo pathway; CTP from UDP: step 2/2.</text>
</comment>
<dbReference type="Gene3D" id="3.40.50.300">
    <property type="entry name" value="P-loop containing nucleotide triphosphate hydrolases"/>
    <property type="match status" value="1"/>
</dbReference>
<evidence type="ECO:0000256" key="11">
    <source>
        <dbReference type="HAMAP-Rule" id="MF_01227"/>
    </source>
</evidence>
<dbReference type="GO" id="GO:0004359">
    <property type="term" value="F:glutaminase activity"/>
    <property type="evidence" value="ECO:0007669"/>
    <property type="project" value="RHEA"/>
</dbReference>
<proteinExistence type="inferred from homology"/>
<comment type="function">
    <text evidence="11">Catalyzes the ATP-dependent amination of UTP to CTP with either L-glutamine or ammonia as the source of nitrogen. Regulates intracellular CTP levels through interactions with the four ribonucleotide triphosphates.</text>
</comment>
<evidence type="ECO:0000256" key="10">
    <source>
        <dbReference type="ARBA" id="ARBA00047781"/>
    </source>
</evidence>
<comment type="catalytic activity">
    <reaction evidence="11">
        <text>UTP + NH4(+) + ATP = CTP + ADP + phosphate + 2 H(+)</text>
        <dbReference type="Rhea" id="RHEA:16597"/>
        <dbReference type="ChEBI" id="CHEBI:15378"/>
        <dbReference type="ChEBI" id="CHEBI:28938"/>
        <dbReference type="ChEBI" id="CHEBI:30616"/>
        <dbReference type="ChEBI" id="CHEBI:37563"/>
        <dbReference type="ChEBI" id="CHEBI:43474"/>
        <dbReference type="ChEBI" id="CHEBI:46398"/>
        <dbReference type="ChEBI" id="CHEBI:456216"/>
    </reaction>
</comment>
<keyword evidence="7 11" id="KW-0460">Magnesium</keyword>
<keyword evidence="3 11" id="KW-0436">Ligase</keyword>
<comment type="activity regulation">
    <text evidence="11">Allosterically activated by GTP, when glutamine is the substrate; GTP has no effect on the reaction when ammonia is the substrate. The allosteric effector GTP functions by stabilizing the protein conformation that binds the tetrahedral intermediate(s) formed during glutamine hydrolysis. Inhibited by the product CTP, via allosteric rather than competitive inhibition.</text>
</comment>
<keyword evidence="9 11" id="KW-0665">Pyrimidine biosynthesis</keyword>
<evidence type="ECO:0000256" key="2">
    <source>
        <dbReference type="ARBA" id="ARBA00007533"/>
    </source>
</evidence>
<dbReference type="UniPathway" id="UPA00159">
    <property type="reaction ID" value="UER00277"/>
</dbReference>
<comment type="caution">
    <text evidence="14">The sequence shown here is derived from an EMBL/GenBank/DDBJ whole genome shotgun (WGS) entry which is preliminary data.</text>
</comment>
<keyword evidence="4 11" id="KW-0479">Metal-binding</keyword>
<feature type="binding site" evidence="11">
    <location>
        <begin position="212"/>
        <end position="217"/>
    </location>
    <ligand>
        <name>UTP</name>
        <dbReference type="ChEBI" id="CHEBI:46398"/>
    </ligand>
</feature>
<keyword evidence="5 11" id="KW-0547">Nucleotide-binding</keyword>
<evidence type="ECO:0000256" key="1">
    <source>
        <dbReference type="ARBA" id="ARBA00005171"/>
    </source>
</evidence>
<name>A0A2W5K5J5_9ACTN</name>
<organism evidence="14 15">
    <name type="scientific">Lawsonella clevelandensis</name>
    <dbReference type="NCBI Taxonomy" id="1528099"/>
    <lineage>
        <taxon>Bacteria</taxon>
        <taxon>Bacillati</taxon>
        <taxon>Actinomycetota</taxon>
        <taxon>Actinomycetes</taxon>
        <taxon>Mycobacteriales</taxon>
        <taxon>Lawsonellaceae</taxon>
        <taxon>Lawsonella</taxon>
    </lineage>
</organism>
<protein>
    <recommendedName>
        <fullName evidence="11">CTP synthase</fullName>
        <ecNumber evidence="11">6.3.4.2</ecNumber>
    </recommendedName>
    <alternativeName>
        <fullName evidence="11">Cytidine 5'-triphosphate synthase</fullName>
    </alternativeName>
    <alternativeName>
        <fullName evidence="11">Cytidine triphosphate synthetase</fullName>
        <shortName evidence="11">CTP synthetase</shortName>
        <shortName evidence="11">CTPS</shortName>
    </alternativeName>
    <alternativeName>
        <fullName evidence="11">UTP--ammonia ligase</fullName>
    </alternativeName>
</protein>
<dbReference type="FunFam" id="3.40.50.300:FF:000009">
    <property type="entry name" value="CTP synthase"/>
    <property type="match status" value="1"/>
</dbReference>
<dbReference type="GO" id="GO:0097268">
    <property type="term" value="C:cytoophidium"/>
    <property type="evidence" value="ECO:0007669"/>
    <property type="project" value="UniProtKB-ARBA"/>
</dbReference>
<evidence type="ECO:0000256" key="5">
    <source>
        <dbReference type="ARBA" id="ARBA00022741"/>
    </source>
</evidence>
<keyword evidence="8 11" id="KW-0315">Glutamine amidotransferase</keyword>
<dbReference type="InterPro" id="IPR027417">
    <property type="entry name" value="P-loop_NTPase"/>
</dbReference>
<evidence type="ECO:0000256" key="3">
    <source>
        <dbReference type="ARBA" id="ARBA00022598"/>
    </source>
</evidence>
<feature type="domain" description="Glutamine amidotransferase" evidence="12">
    <location>
        <begin position="327"/>
        <end position="554"/>
    </location>
</feature>
<dbReference type="RefSeq" id="WP_290595200.1">
    <property type="nucleotide sequence ID" value="NZ_CAKZIO010000003.1"/>
</dbReference>
<feature type="binding site" evidence="11">
    <location>
        <position position="91"/>
    </location>
    <ligand>
        <name>ATP</name>
        <dbReference type="ChEBI" id="CHEBI:30616"/>
    </ligand>
</feature>
<evidence type="ECO:0000313" key="15">
    <source>
        <dbReference type="Proteomes" id="UP000248606"/>
    </source>
</evidence>
<dbReference type="InterPro" id="IPR029062">
    <property type="entry name" value="Class_I_gatase-like"/>
</dbReference>
<dbReference type="Pfam" id="PF00117">
    <property type="entry name" value="GATase"/>
    <property type="match status" value="1"/>
</dbReference>
<dbReference type="GO" id="GO:0019856">
    <property type="term" value="P:pyrimidine nucleobase biosynthetic process"/>
    <property type="evidence" value="ECO:0007669"/>
    <property type="project" value="TreeGrafter"/>
</dbReference>
<evidence type="ECO:0000256" key="9">
    <source>
        <dbReference type="ARBA" id="ARBA00022975"/>
    </source>
</evidence>
<evidence type="ECO:0000259" key="12">
    <source>
        <dbReference type="Pfam" id="PF00117"/>
    </source>
</evidence>
<comment type="miscellaneous">
    <text evidence="11">CTPSs have evolved a hybrid strategy for distinguishing between UTP and CTP. The overlapping regions of the product feedback inhibitory and substrate sites recognize a common feature in both compounds, the triphosphate moiety. To differentiate isosteric substrate and product pyrimidine rings, an additional pocket far from the expected kinase/ligase catalytic site, specifically recognizes the cytosine and ribose portions of the product inhibitor.</text>
</comment>
<feature type="binding site" evidence="11">
    <location>
        <position position="165"/>
    </location>
    <ligand>
        <name>Mg(2+)</name>
        <dbReference type="ChEBI" id="CHEBI:18420"/>
    </ligand>
</feature>
<sequence length="567" mass="62529">MHTKHTGVFVLNRLNRTDKRACKHIIVTGGVVSSLGKGLSAASLGQLLISRGLSVTMQKLDPYLNVDPGTMNPFQHGEVYVTEDGAETDLDLGHYERFLNVPMSQRGNITTGRIYTNVIAKERRGGYLGGTVQVIPHITDAIKEAILAMEEPDENGISPDVVISEIGGTVGDIESQPFLEAVRQLRHDVGRENIFYLHCSLVPYIAPSGELKTKPTQHSVATLRSIGIVPDALVLRADRPVPDALKNKIARMCDVDDEGVISCPDAPSIYDIPRVIYDEGLDTYVIRKLELPFRDVDWTIWGDLLDRVHHPQSEVTIAIVGKYIDLPDAYLSVIEAVRAGAFAEYSKANIKWISADECEDPDTTAELFADVDGIVVPGGFGIRGIEGKIGAIRYAREHKIPLLGLCLGLQCIVLEAARSAGIDDASSTEFDPDTTHPVIHTMAEQEEIVAGNADMGGTMRLGSYPAVLKKDSLVAEIYGRTSITERHRHRFEVNNDYRDDMESVGLHISGTSPDGKLVEFVEYDRSLHPFLVATQAHPEYKSRPTQPHPLFHRLVVEALRYHHNKNA</sequence>
<dbReference type="Pfam" id="PF06418">
    <property type="entry name" value="CTP_synth_N"/>
    <property type="match status" value="1"/>
</dbReference>
<feature type="binding site" evidence="11">
    <location>
        <begin position="407"/>
        <end position="410"/>
    </location>
    <ligand>
        <name>L-glutamine</name>
        <dbReference type="ChEBI" id="CHEBI:58359"/>
    </ligand>
</feature>
<dbReference type="GO" id="GO:0005829">
    <property type="term" value="C:cytosol"/>
    <property type="evidence" value="ECO:0007669"/>
    <property type="project" value="TreeGrafter"/>
</dbReference>
<feature type="binding site" evidence="11">
    <location>
        <position position="490"/>
    </location>
    <ligand>
        <name>L-glutamine</name>
        <dbReference type="ChEBI" id="CHEBI:58359"/>
    </ligand>
</feature>
<dbReference type="PROSITE" id="PS51273">
    <property type="entry name" value="GATASE_TYPE_1"/>
    <property type="match status" value="1"/>
</dbReference>
<dbReference type="GO" id="GO:0046872">
    <property type="term" value="F:metal ion binding"/>
    <property type="evidence" value="ECO:0007669"/>
    <property type="project" value="UniProtKB-KW"/>
</dbReference>
<feature type="active site" description="Nucleophile; for glutamine hydrolysis" evidence="11">
    <location>
        <position position="406"/>
    </location>
</feature>
<feature type="binding site" evidence="11">
    <location>
        <position position="248"/>
    </location>
    <ligand>
        <name>UTP</name>
        <dbReference type="ChEBI" id="CHEBI:46398"/>
    </ligand>
</feature>
<comment type="similarity">
    <text evidence="2 11">Belongs to the CTP synthase family.</text>
</comment>
<dbReference type="GO" id="GO:0005524">
    <property type="term" value="F:ATP binding"/>
    <property type="evidence" value="ECO:0007669"/>
    <property type="project" value="UniProtKB-KW"/>
</dbReference>
<comment type="subunit">
    <text evidence="11">Homotetramer.</text>
</comment>
<evidence type="ECO:0000256" key="4">
    <source>
        <dbReference type="ARBA" id="ARBA00022723"/>
    </source>
</evidence>
<dbReference type="InterPro" id="IPR017456">
    <property type="entry name" value="CTP_synthase_N"/>
</dbReference>
<dbReference type="PANTHER" id="PTHR11550:SF0">
    <property type="entry name" value="CTP SYNTHASE-RELATED"/>
    <property type="match status" value="1"/>
</dbReference>
<dbReference type="EMBL" id="QFOZ01000001">
    <property type="protein sequence ID" value="PZP90006.1"/>
    <property type="molecule type" value="Genomic_DNA"/>
</dbReference>
<dbReference type="PANTHER" id="PTHR11550">
    <property type="entry name" value="CTP SYNTHASE"/>
    <property type="match status" value="1"/>
</dbReference>
<feature type="binding site" evidence="11">
    <location>
        <begin position="172"/>
        <end position="174"/>
    </location>
    <ligand>
        <name>CTP</name>
        <dbReference type="ChEBI" id="CHEBI:37563"/>
        <note>allosteric inhibitor</note>
    </ligand>
</feature>
<reference evidence="14 15" key="1">
    <citation type="submission" date="2017-08" db="EMBL/GenBank/DDBJ databases">
        <title>Infants hospitalized years apart are colonized by the same room-sourced microbial strains.</title>
        <authorList>
            <person name="Brooks B."/>
            <person name="Olm M.R."/>
            <person name="Firek B.A."/>
            <person name="Baker R."/>
            <person name="Thomas B.C."/>
            <person name="Morowitz M.J."/>
            <person name="Banfield J.F."/>
        </authorList>
    </citation>
    <scope>NUCLEOTIDE SEQUENCE [LARGE SCALE GENOMIC DNA]</scope>
    <source>
        <strain evidence="14">S2_006_000_R1_57</strain>
    </source>
</reference>
<comment type="catalytic activity">
    <reaction evidence="11">
        <text>L-glutamine + H2O = L-glutamate + NH4(+)</text>
        <dbReference type="Rhea" id="RHEA:15889"/>
        <dbReference type="ChEBI" id="CHEBI:15377"/>
        <dbReference type="ChEBI" id="CHEBI:28938"/>
        <dbReference type="ChEBI" id="CHEBI:29985"/>
        <dbReference type="ChEBI" id="CHEBI:58359"/>
    </reaction>
</comment>
<keyword evidence="6 11" id="KW-0067">ATP-binding</keyword>
<evidence type="ECO:0000259" key="13">
    <source>
        <dbReference type="Pfam" id="PF06418"/>
    </source>
</evidence>
<dbReference type="CDD" id="cd03113">
    <property type="entry name" value="CTPS_N"/>
    <property type="match status" value="1"/>
</dbReference>
<gene>
    <name evidence="11" type="primary">pyrG</name>
    <name evidence="14" type="ORF">DI579_02320</name>
</gene>
<feature type="binding site" evidence="11">
    <location>
        <position position="91"/>
    </location>
    <ligand>
        <name>Mg(2+)</name>
        <dbReference type="ChEBI" id="CHEBI:18420"/>
    </ligand>
</feature>
<dbReference type="GO" id="GO:0003883">
    <property type="term" value="F:CTP synthase activity"/>
    <property type="evidence" value="ECO:0007669"/>
    <property type="project" value="UniProtKB-UniRule"/>
</dbReference>
<evidence type="ECO:0000256" key="7">
    <source>
        <dbReference type="ARBA" id="ARBA00022842"/>
    </source>
</evidence>
<dbReference type="InterPro" id="IPR017926">
    <property type="entry name" value="GATASE"/>
</dbReference>
<dbReference type="NCBIfam" id="NF003792">
    <property type="entry name" value="PRK05380.1"/>
    <property type="match status" value="1"/>
</dbReference>
<feature type="binding site" evidence="11">
    <location>
        <position position="33"/>
    </location>
    <ligand>
        <name>CTP</name>
        <dbReference type="ChEBI" id="CHEBI:37563"/>
        <note>allosteric inhibitor</note>
    </ligand>
</feature>
<dbReference type="Proteomes" id="UP000248606">
    <property type="component" value="Unassembled WGS sequence"/>
</dbReference>